<keyword evidence="1" id="KW-0812">Transmembrane</keyword>
<dbReference type="InterPro" id="IPR045584">
    <property type="entry name" value="Pilin-like"/>
</dbReference>
<name>A0A923HRW8_9BURK</name>
<dbReference type="RefSeq" id="WP_186915493.1">
    <property type="nucleotide sequence ID" value="NZ_JACOFZ010000001.1"/>
</dbReference>
<protein>
    <submittedName>
        <fullName evidence="2">Type II secretion system protein</fullName>
    </submittedName>
</protein>
<dbReference type="SUPFAM" id="SSF54523">
    <property type="entry name" value="Pili subunits"/>
    <property type="match status" value="1"/>
</dbReference>
<evidence type="ECO:0000313" key="2">
    <source>
        <dbReference type="EMBL" id="MBC3879954.1"/>
    </source>
</evidence>
<sequence>MVQRLVRRRQGGFNYVITMFVVAVVSAAAMHGVGNMLTKAKREKEAQLMWVGRAYRDAIKSYYENSPGTLKTYPPDLQALLTDARATRIRRPLRRLYRDPITNGEEWGVVYHESGGVMGVFSLSKNAPFKVDGFDIDEVSFKNAKHYTDWRFVYQPK</sequence>
<organism evidence="2 3">
    <name type="scientific">Undibacterium nitidum</name>
    <dbReference type="NCBI Taxonomy" id="2762298"/>
    <lineage>
        <taxon>Bacteria</taxon>
        <taxon>Pseudomonadati</taxon>
        <taxon>Pseudomonadota</taxon>
        <taxon>Betaproteobacteria</taxon>
        <taxon>Burkholderiales</taxon>
        <taxon>Oxalobacteraceae</taxon>
        <taxon>Undibacterium</taxon>
    </lineage>
</organism>
<evidence type="ECO:0000256" key="1">
    <source>
        <dbReference type="SAM" id="Phobius"/>
    </source>
</evidence>
<dbReference type="Proteomes" id="UP000627446">
    <property type="component" value="Unassembled WGS sequence"/>
</dbReference>
<accession>A0A923HRW8</accession>
<evidence type="ECO:0000313" key="3">
    <source>
        <dbReference type="Proteomes" id="UP000627446"/>
    </source>
</evidence>
<proteinExistence type="predicted"/>
<keyword evidence="1" id="KW-1133">Transmembrane helix</keyword>
<reference evidence="2" key="1">
    <citation type="submission" date="2020-08" db="EMBL/GenBank/DDBJ databases">
        <title>Novel species isolated from subtropical streams in China.</title>
        <authorList>
            <person name="Lu H."/>
        </authorList>
    </citation>
    <scope>NUCLEOTIDE SEQUENCE</scope>
    <source>
        <strain evidence="2">LX22W</strain>
    </source>
</reference>
<keyword evidence="3" id="KW-1185">Reference proteome</keyword>
<dbReference type="EMBL" id="JACOFZ010000001">
    <property type="protein sequence ID" value="MBC3879954.1"/>
    <property type="molecule type" value="Genomic_DNA"/>
</dbReference>
<keyword evidence="1" id="KW-0472">Membrane</keyword>
<dbReference type="AlphaFoldDB" id="A0A923HRW8"/>
<gene>
    <name evidence="2" type="ORF">H8K36_01070</name>
</gene>
<comment type="caution">
    <text evidence="2">The sequence shown here is derived from an EMBL/GenBank/DDBJ whole genome shotgun (WGS) entry which is preliminary data.</text>
</comment>
<feature type="transmembrane region" description="Helical" evidence="1">
    <location>
        <begin position="12"/>
        <end position="33"/>
    </location>
</feature>